<evidence type="ECO:0000256" key="1">
    <source>
        <dbReference type="SAM" id="SignalP"/>
    </source>
</evidence>
<sequence>MIIRTLIAAAALAVGGLGAAASPAAASSVPAVGGPSPMNSIEATAASNVQRYGDDYSYGYGRDDRRWDRRDRRSRGWDRRGYDRRRYHSGRYYRSHSRCWNEWRRGRPVSVCAR</sequence>
<proteinExistence type="predicted"/>
<evidence type="ECO:0000313" key="2">
    <source>
        <dbReference type="EMBL" id="MBB5712057.1"/>
    </source>
</evidence>
<reference evidence="2 3" key="1">
    <citation type="submission" date="2020-08" db="EMBL/GenBank/DDBJ databases">
        <title>Genomic Encyclopedia of Type Strains, Phase IV (KMG-IV): sequencing the most valuable type-strain genomes for metagenomic binning, comparative biology and taxonomic classification.</title>
        <authorList>
            <person name="Goeker M."/>
        </authorList>
    </citation>
    <scope>NUCLEOTIDE SEQUENCE [LARGE SCALE GENOMIC DNA]</scope>
    <source>
        <strain evidence="2 3">DSM 26736</strain>
    </source>
</reference>
<comment type="caution">
    <text evidence="2">The sequence shown here is derived from an EMBL/GenBank/DDBJ whole genome shotgun (WGS) entry which is preliminary data.</text>
</comment>
<organism evidence="2 3">
    <name type="scientific">Sphingomonas xinjiangensis</name>
    <dbReference type="NCBI Taxonomy" id="643568"/>
    <lineage>
        <taxon>Bacteria</taxon>
        <taxon>Pseudomonadati</taxon>
        <taxon>Pseudomonadota</taxon>
        <taxon>Alphaproteobacteria</taxon>
        <taxon>Sphingomonadales</taxon>
        <taxon>Sphingomonadaceae</taxon>
        <taxon>Sphingomonas</taxon>
    </lineage>
</organism>
<accession>A0A840YF27</accession>
<feature type="chain" id="PRO_5032570267" description="BA14K family protein" evidence="1">
    <location>
        <begin position="27"/>
        <end position="114"/>
    </location>
</feature>
<dbReference type="AlphaFoldDB" id="A0A840YF27"/>
<name>A0A840YF27_9SPHN</name>
<evidence type="ECO:0008006" key="4">
    <source>
        <dbReference type="Google" id="ProtNLM"/>
    </source>
</evidence>
<protein>
    <recommendedName>
        <fullName evidence="4">BA14K family protein</fullName>
    </recommendedName>
</protein>
<keyword evidence="3" id="KW-1185">Reference proteome</keyword>
<gene>
    <name evidence="2" type="ORF">FHT02_003313</name>
</gene>
<dbReference type="EMBL" id="JACIJF010000012">
    <property type="protein sequence ID" value="MBB5712057.1"/>
    <property type="molecule type" value="Genomic_DNA"/>
</dbReference>
<feature type="signal peptide" evidence="1">
    <location>
        <begin position="1"/>
        <end position="26"/>
    </location>
</feature>
<dbReference type="Proteomes" id="UP000527143">
    <property type="component" value="Unassembled WGS sequence"/>
</dbReference>
<keyword evidence="1" id="KW-0732">Signal</keyword>
<evidence type="ECO:0000313" key="3">
    <source>
        <dbReference type="Proteomes" id="UP000527143"/>
    </source>
</evidence>